<comment type="caution">
    <text evidence="1">The sequence shown here is derived from an EMBL/GenBank/DDBJ whole genome shotgun (WGS) entry which is preliminary data.</text>
</comment>
<accession>A0AAD7UTK5</accession>
<evidence type="ECO:0000313" key="2">
    <source>
        <dbReference type="Proteomes" id="UP001234581"/>
    </source>
</evidence>
<dbReference type="AlphaFoldDB" id="A0AAD7UTK5"/>
<evidence type="ECO:0000313" key="1">
    <source>
        <dbReference type="EMBL" id="KAJ8652484.1"/>
    </source>
</evidence>
<dbReference type="RefSeq" id="XP_058337398.1">
    <property type="nucleotide sequence ID" value="XM_058491841.1"/>
</dbReference>
<gene>
    <name evidence="1" type="ORF">O0I10_011882</name>
</gene>
<name>A0AAD7UTK5_9FUNG</name>
<keyword evidence="2" id="KW-1185">Reference proteome</keyword>
<dbReference type="GeneID" id="83219279"/>
<dbReference type="Proteomes" id="UP001234581">
    <property type="component" value="Unassembled WGS sequence"/>
</dbReference>
<proteinExistence type="predicted"/>
<dbReference type="EMBL" id="JARTCD010000103">
    <property type="protein sequence ID" value="KAJ8652484.1"/>
    <property type="molecule type" value="Genomic_DNA"/>
</dbReference>
<reference evidence="1 2" key="1">
    <citation type="submission" date="2023-03" db="EMBL/GenBank/DDBJ databases">
        <title>Genome sequence of Lichtheimia ornata CBS 291.66.</title>
        <authorList>
            <person name="Mohabir J.T."/>
            <person name="Shea T.P."/>
            <person name="Kurbessoian T."/>
            <person name="Berby B."/>
            <person name="Fontaine J."/>
            <person name="Livny J."/>
            <person name="Gnirke A."/>
            <person name="Stajich J.E."/>
            <person name="Cuomo C.A."/>
        </authorList>
    </citation>
    <scope>NUCLEOTIDE SEQUENCE [LARGE SCALE GENOMIC DNA]</scope>
    <source>
        <strain evidence="1">CBS 291.66</strain>
    </source>
</reference>
<organism evidence="1 2">
    <name type="scientific">Lichtheimia ornata</name>
    <dbReference type="NCBI Taxonomy" id="688661"/>
    <lineage>
        <taxon>Eukaryota</taxon>
        <taxon>Fungi</taxon>
        <taxon>Fungi incertae sedis</taxon>
        <taxon>Mucoromycota</taxon>
        <taxon>Mucoromycotina</taxon>
        <taxon>Mucoromycetes</taxon>
        <taxon>Mucorales</taxon>
        <taxon>Lichtheimiaceae</taxon>
        <taxon>Lichtheimia</taxon>
    </lineage>
</organism>
<protein>
    <submittedName>
        <fullName evidence="1">Uncharacterized protein</fullName>
    </submittedName>
</protein>
<sequence>MVFWFMHRYPITPRLFVQAPHNLSYVQMLYALAKGALSHQIRDEEDTLDKLVDVCHHTGTQFKRIRDAAEADHGNMKRAKAYAYDGIIYTETLIQKDANANKQLKQAYSTFVQTWFIPASSI</sequence>